<evidence type="ECO:0000259" key="2">
    <source>
        <dbReference type="PROSITE" id="PS51179"/>
    </source>
</evidence>
<dbReference type="Pfam" id="PF00157">
    <property type="entry name" value="Pou"/>
    <property type="match status" value="1"/>
</dbReference>
<evidence type="ECO:0000313" key="7">
    <source>
        <dbReference type="Proteomes" id="UP000694429"/>
    </source>
</evidence>
<evidence type="ECO:0000313" key="3">
    <source>
        <dbReference type="Ensembl" id="ENSCAFP00000061379.1"/>
    </source>
</evidence>
<evidence type="ECO:0000313" key="4">
    <source>
        <dbReference type="Ensembl" id="ENSCAFP00030039004.1"/>
    </source>
</evidence>
<reference evidence="4" key="3">
    <citation type="submission" date="2019-03" db="EMBL/GenBank/DDBJ databases">
        <authorList>
            <person name="Warren W.C."/>
            <person name="Johnson G.S."/>
        </authorList>
    </citation>
    <scope>NUCLEOTIDE SEQUENCE [LARGE SCALE GENOMIC DNA]</scope>
    <source>
        <strain evidence="4">Basenji</strain>
    </source>
</reference>
<feature type="domain" description="POU-specific" evidence="2">
    <location>
        <begin position="1"/>
        <end position="64"/>
    </location>
</feature>
<dbReference type="GO" id="GO:0003677">
    <property type="term" value="F:DNA binding"/>
    <property type="evidence" value="ECO:0007669"/>
    <property type="project" value="InterPro"/>
</dbReference>
<dbReference type="Proteomes" id="UP000694542">
    <property type="component" value="Chromosome 23"/>
</dbReference>
<dbReference type="InterPro" id="IPR000327">
    <property type="entry name" value="POU_dom"/>
</dbReference>
<evidence type="ECO:0000256" key="1">
    <source>
        <dbReference type="ARBA" id="ARBA00004123"/>
    </source>
</evidence>
<dbReference type="Ensembl" id="ENSCAFT00000084607.2">
    <property type="protein sequence ID" value="ENSCAFP00000061379.1"/>
    <property type="gene ID" value="ENSCAFG00000041905.2"/>
</dbReference>
<dbReference type="Ensembl" id="ENSCAFT00040043443.1">
    <property type="protein sequence ID" value="ENSCAFP00040037897.1"/>
    <property type="gene ID" value="ENSCAFG00040023382.1"/>
</dbReference>
<evidence type="ECO:0000313" key="6">
    <source>
        <dbReference type="Proteomes" id="UP000002254"/>
    </source>
</evidence>
<reference evidence="3 6" key="1">
    <citation type="journal article" date="2005" name="Nature">
        <title>Genome sequence, comparative analysis and haplotype structure of the domestic dog.</title>
        <authorList>
            <consortium name="Broad Sequencing Platform"/>
            <person name="Lindblad-Toh K."/>
            <person name="Wade C.M."/>
            <person name="Mikkelsen T.S."/>
            <person name="Karlsson E.K."/>
            <person name="Jaffe D.B."/>
            <person name="Kamal M."/>
            <person name="Clamp M."/>
            <person name="Chang J.L."/>
            <person name="Kulbokas E.J. III"/>
            <person name="Zody M.C."/>
            <person name="Mauceli E."/>
            <person name="Xie X."/>
            <person name="Breen M."/>
            <person name="Wayne R.K."/>
            <person name="Ostrander E.A."/>
            <person name="Ponting C.P."/>
            <person name="Galibert F."/>
            <person name="Smith D.R."/>
            <person name="DeJong P.J."/>
            <person name="Kirkness E."/>
            <person name="Alvarez P."/>
            <person name="Biagi T."/>
            <person name="Brockman W."/>
            <person name="Butler J."/>
            <person name="Chin C.W."/>
            <person name="Cook A."/>
            <person name="Cuff J."/>
            <person name="Daly M.J."/>
            <person name="DeCaprio D."/>
            <person name="Gnerre S."/>
            <person name="Grabherr M."/>
            <person name="Kellis M."/>
            <person name="Kleber M."/>
            <person name="Bardeleben C."/>
            <person name="Goodstadt L."/>
            <person name="Heger A."/>
            <person name="Hitte C."/>
            <person name="Kim L."/>
            <person name="Koepfli K.P."/>
            <person name="Parker H.G."/>
            <person name="Pollinger J.P."/>
            <person name="Searle S.M."/>
            <person name="Sutter N.B."/>
            <person name="Thomas R."/>
            <person name="Webber C."/>
            <person name="Baldwin J."/>
            <person name="Abebe A."/>
            <person name="Abouelleil A."/>
            <person name="Aftuck L."/>
            <person name="Ait-Zahra M."/>
            <person name="Aldredge T."/>
            <person name="Allen N."/>
            <person name="An P."/>
            <person name="Anderson S."/>
            <person name="Antoine C."/>
            <person name="Arachchi H."/>
            <person name="Aslam A."/>
            <person name="Ayotte L."/>
            <person name="Bachantsang P."/>
            <person name="Barry A."/>
            <person name="Bayul T."/>
            <person name="Benamara M."/>
            <person name="Berlin A."/>
            <person name="Bessette D."/>
            <person name="Blitshteyn B."/>
            <person name="Bloom T."/>
            <person name="Blye J."/>
            <person name="Boguslavskiy L."/>
            <person name="Bonnet C."/>
            <person name="Boukhgalter B."/>
            <person name="Brown A."/>
            <person name="Cahill P."/>
            <person name="Calixte N."/>
            <person name="Camarata J."/>
            <person name="Cheshatsang Y."/>
            <person name="Chu J."/>
            <person name="Citroen M."/>
            <person name="Collymore A."/>
            <person name="Cooke P."/>
            <person name="Dawoe T."/>
            <person name="Daza R."/>
            <person name="Decktor K."/>
            <person name="DeGray S."/>
            <person name="Dhargay N."/>
            <person name="Dooley K."/>
            <person name="Dooley K."/>
            <person name="Dorje P."/>
            <person name="Dorjee K."/>
            <person name="Dorris L."/>
            <person name="Duffey N."/>
            <person name="Dupes A."/>
            <person name="Egbiremolen O."/>
            <person name="Elong R."/>
            <person name="Falk J."/>
            <person name="Farina A."/>
            <person name="Faro S."/>
            <person name="Ferguson D."/>
            <person name="Ferreira P."/>
            <person name="Fisher S."/>
            <person name="FitzGerald M."/>
            <person name="Foley K."/>
            <person name="Foley C."/>
            <person name="Franke A."/>
            <person name="Friedrich D."/>
            <person name="Gage D."/>
            <person name="Garber M."/>
            <person name="Gearin G."/>
            <person name="Giannoukos G."/>
            <person name="Goode T."/>
            <person name="Goyette A."/>
            <person name="Graham J."/>
            <person name="Grandbois E."/>
            <person name="Gyaltsen K."/>
            <person name="Hafez N."/>
            <person name="Hagopian D."/>
            <person name="Hagos B."/>
            <person name="Hall J."/>
            <person name="Healy C."/>
            <person name="Hegarty R."/>
            <person name="Honan T."/>
            <person name="Horn A."/>
            <person name="Houde N."/>
            <person name="Hughes L."/>
            <person name="Hunnicutt L."/>
            <person name="Husby M."/>
            <person name="Jester B."/>
            <person name="Jones C."/>
            <person name="Kamat A."/>
            <person name="Kanga B."/>
            <person name="Kells C."/>
            <person name="Khazanovich D."/>
            <person name="Kieu A.C."/>
            <person name="Kisner P."/>
            <person name="Kumar M."/>
            <person name="Lance K."/>
            <person name="Landers T."/>
            <person name="Lara M."/>
            <person name="Lee W."/>
            <person name="Leger J.P."/>
            <person name="Lennon N."/>
            <person name="Leuper L."/>
            <person name="LeVine S."/>
            <person name="Liu J."/>
            <person name="Liu X."/>
            <person name="Lokyitsang Y."/>
            <person name="Lokyitsang T."/>
            <person name="Lui A."/>
            <person name="Macdonald J."/>
            <person name="Major J."/>
            <person name="Marabella R."/>
            <person name="Maru K."/>
            <person name="Matthews C."/>
            <person name="McDonough S."/>
            <person name="Mehta T."/>
            <person name="Meldrim J."/>
            <person name="Melnikov A."/>
            <person name="Meneus L."/>
            <person name="Mihalev A."/>
            <person name="Mihova T."/>
            <person name="Miller K."/>
            <person name="Mittelman R."/>
            <person name="Mlenga V."/>
            <person name="Mulrain L."/>
            <person name="Munson G."/>
            <person name="Navidi A."/>
            <person name="Naylor J."/>
            <person name="Nguyen T."/>
            <person name="Nguyen N."/>
            <person name="Nguyen C."/>
            <person name="Nguyen T."/>
            <person name="Nicol R."/>
            <person name="Norbu N."/>
            <person name="Norbu C."/>
            <person name="Novod N."/>
            <person name="Nyima T."/>
            <person name="Olandt P."/>
            <person name="O'Neill B."/>
            <person name="O'Neill K."/>
            <person name="Osman S."/>
            <person name="Oyono L."/>
            <person name="Patti C."/>
            <person name="Perrin D."/>
            <person name="Phunkhang P."/>
            <person name="Pierre F."/>
            <person name="Priest M."/>
            <person name="Rachupka A."/>
            <person name="Raghuraman S."/>
            <person name="Rameau R."/>
            <person name="Ray V."/>
            <person name="Raymond C."/>
            <person name="Rege F."/>
            <person name="Rise C."/>
            <person name="Rogers J."/>
            <person name="Rogov P."/>
            <person name="Sahalie J."/>
            <person name="Settipalli S."/>
            <person name="Sharpe T."/>
            <person name="Shea T."/>
            <person name="Sheehan M."/>
            <person name="Sherpa N."/>
            <person name="Shi J."/>
            <person name="Shih D."/>
            <person name="Sloan J."/>
            <person name="Smith C."/>
            <person name="Sparrow T."/>
            <person name="Stalker J."/>
            <person name="Stange-Thomann N."/>
            <person name="Stavropoulos S."/>
            <person name="Stone C."/>
            <person name="Stone S."/>
            <person name="Sykes S."/>
            <person name="Tchuinga P."/>
            <person name="Tenzing P."/>
            <person name="Tesfaye S."/>
            <person name="Thoulutsang D."/>
            <person name="Thoulutsang Y."/>
            <person name="Topham K."/>
            <person name="Topping I."/>
            <person name="Tsamla T."/>
            <person name="Vassiliev H."/>
            <person name="Venkataraman V."/>
            <person name="Vo A."/>
            <person name="Wangchuk T."/>
            <person name="Wangdi T."/>
            <person name="Weiand M."/>
            <person name="Wilkinson J."/>
            <person name="Wilson A."/>
            <person name="Yadav S."/>
            <person name="Yang S."/>
            <person name="Yang X."/>
            <person name="Young G."/>
            <person name="Yu Q."/>
            <person name="Zainoun J."/>
            <person name="Zembek L."/>
            <person name="Zimmer A."/>
            <person name="Lander E.S."/>
        </authorList>
    </citation>
    <scope>NUCLEOTIDE SEQUENCE [LARGE SCALE GENOMIC DNA]</scope>
    <source>
        <strain evidence="3">Boxer</strain>
    </source>
</reference>
<sequence>IEALQKDLKQFNTLLEQKRITLVHTQADVGLTLGTLFGKVLRRGNARERAWGLYQDFGIKFFIH</sequence>
<proteinExistence type="predicted"/>
<dbReference type="Proteomes" id="UP000002254">
    <property type="component" value="Chromosome 23"/>
</dbReference>
<dbReference type="InterPro" id="IPR010982">
    <property type="entry name" value="Lambda_DNA-bd_dom_sf"/>
</dbReference>
<dbReference type="Proteomes" id="UP000694429">
    <property type="component" value="Chromosome 23"/>
</dbReference>
<protein>
    <recommendedName>
        <fullName evidence="2">POU-specific domain-containing protein</fullName>
    </recommendedName>
</protein>
<name>A0A8C0PH98_CANLF</name>
<accession>A0A8C0PH98</accession>
<dbReference type="SUPFAM" id="SSF47413">
    <property type="entry name" value="lambda repressor-like DNA-binding domains"/>
    <property type="match status" value="1"/>
</dbReference>
<reference evidence="5" key="2">
    <citation type="submission" date="2018-10" db="EMBL/GenBank/DDBJ databases">
        <title>De novo assembly of a Great Dane genome.</title>
        <authorList>
            <person name="Kidd J.M."/>
            <person name="Pendleton A.L."/>
            <person name="Shen F."/>
            <person name="Emery S."/>
        </authorList>
    </citation>
    <scope>NUCLEOTIDE SEQUENCE [LARGE SCALE GENOMIC DNA]</scope>
    <source>
        <strain evidence="5">Great Dane</strain>
    </source>
</reference>
<dbReference type="PROSITE" id="PS51179">
    <property type="entry name" value="POU_3"/>
    <property type="match status" value="1"/>
</dbReference>
<dbReference type="GO" id="GO:0005634">
    <property type="term" value="C:nucleus"/>
    <property type="evidence" value="ECO:0007669"/>
    <property type="project" value="UniProtKB-SubCell"/>
</dbReference>
<dbReference type="AlphaFoldDB" id="A0A8C0PH98"/>
<dbReference type="Ensembl" id="ENSCAFT00030044681.1">
    <property type="protein sequence ID" value="ENSCAFP00030039004.1"/>
    <property type="gene ID" value="ENSCAFG00030024299.1"/>
</dbReference>
<dbReference type="OrthoDB" id="6358449at2759"/>
<organism evidence="4 7">
    <name type="scientific">Canis lupus familiaris</name>
    <name type="common">Dog</name>
    <name type="synonym">Canis familiaris</name>
    <dbReference type="NCBI Taxonomy" id="9615"/>
    <lineage>
        <taxon>Eukaryota</taxon>
        <taxon>Metazoa</taxon>
        <taxon>Chordata</taxon>
        <taxon>Craniata</taxon>
        <taxon>Vertebrata</taxon>
        <taxon>Euteleostomi</taxon>
        <taxon>Mammalia</taxon>
        <taxon>Eutheria</taxon>
        <taxon>Laurasiatheria</taxon>
        <taxon>Carnivora</taxon>
        <taxon>Caniformia</taxon>
        <taxon>Canidae</taxon>
        <taxon>Canis</taxon>
    </lineage>
</organism>
<comment type="subcellular location">
    <subcellularLocation>
        <location evidence="1">Nucleus</location>
    </subcellularLocation>
</comment>
<dbReference type="Gene3D" id="1.10.260.40">
    <property type="entry name" value="lambda repressor-like DNA-binding domains"/>
    <property type="match status" value="1"/>
</dbReference>
<evidence type="ECO:0000313" key="5">
    <source>
        <dbReference type="Ensembl" id="ENSCAFP00040037897.1"/>
    </source>
</evidence>
<reference evidence="4" key="4">
    <citation type="submission" date="2025-05" db="UniProtKB">
        <authorList>
            <consortium name="Ensembl"/>
        </authorList>
    </citation>
    <scope>IDENTIFICATION</scope>
</reference>
<dbReference type="GO" id="GO:0003700">
    <property type="term" value="F:DNA-binding transcription factor activity"/>
    <property type="evidence" value="ECO:0007669"/>
    <property type="project" value="InterPro"/>
</dbReference>